<keyword evidence="2 4" id="KW-0238">DNA-binding</keyword>
<evidence type="ECO:0000256" key="2">
    <source>
        <dbReference type="ARBA" id="ARBA00023125"/>
    </source>
</evidence>
<protein>
    <submittedName>
        <fullName evidence="7">TetR/AcrR family transcriptional regulator</fullName>
    </submittedName>
</protein>
<dbReference type="InterPro" id="IPR036271">
    <property type="entry name" value="Tet_transcr_reg_TetR-rel_C_sf"/>
</dbReference>
<evidence type="ECO:0000256" key="5">
    <source>
        <dbReference type="SAM" id="MobiDB-lite"/>
    </source>
</evidence>
<feature type="DNA-binding region" description="H-T-H motif" evidence="4">
    <location>
        <begin position="46"/>
        <end position="65"/>
    </location>
</feature>
<evidence type="ECO:0000256" key="3">
    <source>
        <dbReference type="ARBA" id="ARBA00023163"/>
    </source>
</evidence>
<dbReference type="GeneID" id="91377279"/>
<dbReference type="InterPro" id="IPR050109">
    <property type="entry name" value="HTH-type_TetR-like_transc_reg"/>
</dbReference>
<feature type="domain" description="HTH tetR-type" evidence="6">
    <location>
        <begin position="23"/>
        <end position="83"/>
    </location>
</feature>
<evidence type="ECO:0000256" key="4">
    <source>
        <dbReference type="PROSITE-ProRule" id="PRU00335"/>
    </source>
</evidence>
<evidence type="ECO:0000313" key="8">
    <source>
        <dbReference type="Proteomes" id="UP001621418"/>
    </source>
</evidence>
<dbReference type="PANTHER" id="PTHR30055:SF234">
    <property type="entry name" value="HTH-TYPE TRANSCRIPTIONAL REGULATOR BETI"/>
    <property type="match status" value="1"/>
</dbReference>
<sequence>MSTESIQTNARPKRRNGPRLPPDERRTQLLDAALRVVGDAGLANLTMQAVAKEAGVAKPVLYAMYPTAPELMAHLLHREHARGMGQVSAAMPRDLQESDPDREYVAAVMAFLESVAAAPTRWRLILLHSDGAPTDYRELLGAARDKLLDQCVDLLTAGFAVRGGPHEVDVELIAHVMLGFTEVLGRMVLSDPQRFPPERLRPTVRSMIRTLPDRPGAELSGDADSDAQPD</sequence>
<dbReference type="SUPFAM" id="SSF46689">
    <property type="entry name" value="Homeodomain-like"/>
    <property type="match status" value="1"/>
</dbReference>
<feature type="compositionally biased region" description="Polar residues" evidence="5">
    <location>
        <begin position="1"/>
        <end position="10"/>
    </location>
</feature>
<dbReference type="Pfam" id="PF00440">
    <property type="entry name" value="TetR_N"/>
    <property type="match status" value="1"/>
</dbReference>
<proteinExistence type="predicted"/>
<dbReference type="PROSITE" id="PS50977">
    <property type="entry name" value="HTH_TETR_2"/>
    <property type="match status" value="1"/>
</dbReference>
<reference evidence="7 8" key="1">
    <citation type="submission" date="2022-10" db="EMBL/GenBank/DDBJ databases">
        <title>The complete genomes of actinobacterial strains from the NBC collection.</title>
        <authorList>
            <person name="Joergensen T.S."/>
            <person name="Alvarez Arevalo M."/>
            <person name="Sterndorff E.B."/>
            <person name="Faurdal D."/>
            <person name="Vuksanovic O."/>
            <person name="Mourched A.-S."/>
            <person name="Charusanti P."/>
            <person name="Shaw S."/>
            <person name="Blin K."/>
            <person name="Weber T."/>
        </authorList>
    </citation>
    <scope>NUCLEOTIDE SEQUENCE [LARGE SCALE GENOMIC DNA]</scope>
    <source>
        <strain evidence="7 8">NBC_01413</strain>
    </source>
</reference>
<evidence type="ECO:0000259" key="6">
    <source>
        <dbReference type="PROSITE" id="PS50977"/>
    </source>
</evidence>
<feature type="compositionally biased region" description="Acidic residues" evidence="5">
    <location>
        <begin position="221"/>
        <end position="230"/>
    </location>
</feature>
<keyword evidence="8" id="KW-1185">Reference proteome</keyword>
<keyword evidence="3" id="KW-0804">Transcription</keyword>
<dbReference type="InterPro" id="IPR009057">
    <property type="entry name" value="Homeodomain-like_sf"/>
</dbReference>
<dbReference type="RefSeq" id="WP_235569277.1">
    <property type="nucleotide sequence ID" value="NZ_CP108014.1"/>
</dbReference>
<dbReference type="EMBL" id="CP109527">
    <property type="protein sequence ID" value="WTY34452.1"/>
    <property type="molecule type" value="Genomic_DNA"/>
</dbReference>
<evidence type="ECO:0000313" key="7">
    <source>
        <dbReference type="EMBL" id="WTY34452.1"/>
    </source>
</evidence>
<dbReference type="Proteomes" id="UP001621418">
    <property type="component" value="Chromosome"/>
</dbReference>
<evidence type="ECO:0000256" key="1">
    <source>
        <dbReference type="ARBA" id="ARBA00023015"/>
    </source>
</evidence>
<dbReference type="SUPFAM" id="SSF48498">
    <property type="entry name" value="Tetracyclin repressor-like, C-terminal domain"/>
    <property type="match status" value="1"/>
</dbReference>
<dbReference type="Gene3D" id="1.10.357.10">
    <property type="entry name" value="Tetracycline Repressor, domain 2"/>
    <property type="match status" value="1"/>
</dbReference>
<gene>
    <name evidence="7" type="ORF">OG308_24445</name>
</gene>
<feature type="region of interest" description="Disordered" evidence="5">
    <location>
        <begin position="210"/>
        <end position="230"/>
    </location>
</feature>
<dbReference type="PANTHER" id="PTHR30055">
    <property type="entry name" value="HTH-TYPE TRANSCRIPTIONAL REGULATOR RUTR"/>
    <property type="match status" value="1"/>
</dbReference>
<accession>A0ABZ1N3B1</accession>
<keyword evidence="1" id="KW-0805">Transcription regulation</keyword>
<name>A0ABZ1N3B1_9NOCA</name>
<dbReference type="InterPro" id="IPR001647">
    <property type="entry name" value="HTH_TetR"/>
</dbReference>
<feature type="region of interest" description="Disordered" evidence="5">
    <location>
        <begin position="1"/>
        <end position="24"/>
    </location>
</feature>
<organism evidence="7 8">
    <name type="scientific">Nocardia salmonicida</name>
    <dbReference type="NCBI Taxonomy" id="53431"/>
    <lineage>
        <taxon>Bacteria</taxon>
        <taxon>Bacillati</taxon>
        <taxon>Actinomycetota</taxon>
        <taxon>Actinomycetes</taxon>
        <taxon>Mycobacteriales</taxon>
        <taxon>Nocardiaceae</taxon>
        <taxon>Nocardia</taxon>
    </lineage>
</organism>